<proteinExistence type="predicted"/>
<dbReference type="RefSeq" id="WP_086941718.1">
    <property type="nucleotide sequence ID" value="NZ_FONM01000003.1"/>
</dbReference>
<name>A0A1W1ICX4_9LACT</name>
<accession>A0A1W1ICX4</accession>
<reference evidence="2" key="1">
    <citation type="submission" date="2016-04" db="EMBL/GenBank/DDBJ databases">
        <authorList>
            <person name="Strepis N."/>
        </authorList>
    </citation>
    <scope>NUCLEOTIDE SEQUENCE [LARGE SCALE GENOMIC DNA]</scope>
</reference>
<dbReference type="OrthoDB" id="2166160at2"/>
<dbReference type="STRING" id="43064.SAMN04488086_10362"/>
<sequence>MTKTNAKHEKFILALMSTSTIEDAAKMAKIARGTAFQYLRDPEFNEAYLTFRRETMQQVTANLQRVSHKALATLEEVIEDQAAPTSSRVQAARAVLDNAYKGLELDDLIQRLAKIEERLGS</sequence>
<organism evidence="1 2">
    <name type="scientific">Trichococcus pasteurii</name>
    <dbReference type="NCBI Taxonomy" id="43064"/>
    <lineage>
        <taxon>Bacteria</taxon>
        <taxon>Bacillati</taxon>
        <taxon>Bacillota</taxon>
        <taxon>Bacilli</taxon>
        <taxon>Lactobacillales</taxon>
        <taxon>Carnobacteriaceae</taxon>
        <taxon>Trichococcus</taxon>
    </lineage>
</organism>
<protein>
    <recommendedName>
        <fullName evidence="3">Homeodomain phBC6A51-type domain-containing protein</fullName>
    </recommendedName>
</protein>
<gene>
    <name evidence="1" type="ORF">TPAS_518</name>
</gene>
<keyword evidence="2" id="KW-1185">Reference proteome</keyword>
<evidence type="ECO:0000313" key="1">
    <source>
        <dbReference type="EMBL" id="SLM50846.1"/>
    </source>
</evidence>
<dbReference type="Proteomes" id="UP000195985">
    <property type="component" value="Unassembled WGS sequence"/>
</dbReference>
<dbReference type="AlphaFoldDB" id="A0A1W1ICX4"/>
<evidence type="ECO:0008006" key="3">
    <source>
        <dbReference type="Google" id="ProtNLM"/>
    </source>
</evidence>
<dbReference type="EMBL" id="FWEY01000001">
    <property type="protein sequence ID" value="SLM50846.1"/>
    <property type="molecule type" value="Genomic_DNA"/>
</dbReference>
<evidence type="ECO:0000313" key="2">
    <source>
        <dbReference type="Proteomes" id="UP000195985"/>
    </source>
</evidence>